<feature type="zinc finger region" description="C3H1-type" evidence="5">
    <location>
        <begin position="87"/>
        <end position="115"/>
    </location>
</feature>
<keyword evidence="1 5" id="KW-0479">Metal-binding</keyword>
<feature type="compositionally biased region" description="Low complexity" evidence="6">
    <location>
        <begin position="412"/>
        <end position="430"/>
    </location>
</feature>
<dbReference type="Pfam" id="PF00642">
    <property type="entry name" value="zf-CCCH"/>
    <property type="match status" value="5"/>
</dbReference>
<dbReference type="GeneID" id="110727821"/>
<feature type="zinc finger region" description="C3H1-type" evidence="5">
    <location>
        <begin position="41"/>
        <end position="69"/>
    </location>
</feature>
<evidence type="ECO:0000313" key="8">
    <source>
        <dbReference type="EnsemblPlants" id="AUR62008571-RA:cds"/>
    </source>
</evidence>
<evidence type="ECO:0000256" key="1">
    <source>
        <dbReference type="ARBA" id="ARBA00022723"/>
    </source>
</evidence>
<feature type="compositionally biased region" description="Polar residues" evidence="6">
    <location>
        <begin position="431"/>
        <end position="445"/>
    </location>
</feature>
<accession>A0A803L9N2</accession>
<organism evidence="8 9">
    <name type="scientific">Chenopodium quinoa</name>
    <name type="common">Quinoa</name>
    <dbReference type="NCBI Taxonomy" id="63459"/>
    <lineage>
        <taxon>Eukaryota</taxon>
        <taxon>Viridiplantae</taxon>
        <taxon>Streptophyta</taxon>
        <taxon>Embryophyta</taxon>
        <taxon>Tracheophyta</taxon>
        <taxon>Spermatophyta</taxon>
        <taxon>Magnoliopsida</taxon>
        <taxon>eudicotyledons</taxon>
        <taxon>Gunneridae</taxon>
        <taxon>Pentapetalae</taxon>
        <taxon>Caryophyllales</taxon>
        <taxon>Chenopodiaceae</taxon>
        <taxon>Chenopodioideae</taxon>
        <taxon>Atripliceae</taxon>
        <taxon>Chenopodium</taxon>
    </lineage>
</organism>
<reference evidence="8" key="1">
    <citation type="journal article" date="2017" name="Nature">
        <title>The genome of Chenopodium quinoa.</title>
        <authorList>
            <person name="Jarvis D.E."/>
            <person name="Ho Y.S."/>
            <person name="Lightfoot D.J."/>
            <person name="Schmoeckel S.M."/>
            <person name="Li B."/>
            <person name="Borm T.J.A."/>
            <person name="Ohyanagi H."/>
            <person name="Mineta K."/>
            <person name="Michell C.T."/>
            <person name="Saber N."/>
            <person name="Kharbatia N.M."/>
            <person name="Rupper R.R."/>
            <person name="Sharp A.R."/>
            <person name="Dally N."/>
            <person name="Boughton B.A."/>
            <person name="Woo Y.H."/>
            <person name="Gao G."/>
            <person name="Schijlen E.G.W.M."/>
            <person name="Guo X."/>
            <person name="Momin A.A."/>
            <person name="Negrao S."/>
            <person name="Al-Babili S."/>
            <person name="Gehring C."/>
            <person name="Roessner U."/>
            <person name="Jung C."/>
            <person name="Murphy K."/>
            <person name="Arold S.T."/>
            <person name="Gojobori T."/>
            <person name="van der Linden C.G."/>
            <person name="van Loo E.N."/>
            <person name="Jellen E.N."/>
            <person name="Maughan P.J."/>
            <person name="Tester M."/>
        </authorList>
    </citation>
    <scope>NUCLEOTIDE SEQUENCE [LARGE SCALE GENOMIC DNA]</scope>
    <source>
        <strain evidence="8">cv. PI 614886</strain>
    </source>
</reference>
<dbReference type="GO" id="GO:0008270">
    <property type="term" value="F:zinc ion binding"/>
    <property type="evidence" value="ECO:0007669"/>
    <property type="project" value="UniProtKB-KW"/>
</dbReference>
<dbReference type="RefSeq" id="XP_021763079.1">
    <property type="nucleotide sequence ID" value="XM_021907387.1"/>
</dbReference>
<evidence type="ECO:0000256" key="3">
    <source>
        <dbReference type="ARBA" id="ARBA00022833"/>
    </source>
</evidence>
<feature type="domain" description="C3H1-type" evidence="7">
    <location>
        <begin position="87"/>
        <end position="115"/>
    </location>
</feature>
<proteinExistence type="predicted"/>
<dbReference type="Proteomes" id="UP000596660">
    <property type="component" value="Unplaced"/>
</dbReference>
<dbReference type="PANTHER" id="PTHR12506:SF43">
    <property type="entry name" value="ZINC FINGER CCCH DOMAIN-CONTAINING PROTEIN 32"/>
    <property type="match status" value="1"/>
</dbReference>
<dbReference type="KEGG" id="cqi:110727821"/>
<dbReference type="PANTHER" id="PTHR12506">
    <property type="entry name" value="PROTEIN PHOSPHATASE RELATED"/>
    <property type="match status" value="1"/>
</dbReference>
<feature type="domain" description="C3H1-type" evidence="7">
    <location>
        <begin position="41"/>
        <end position="69"/>
    </location>
</feature>
<feature type="domain" description="C3H1-type" evidence="7">
    <location>
        <begin position="333"/>
        <end position="361"/>
    </location>
</feature>
<evidence type="ECO:0000256" key="5">
    <source>
        <dbReference type="PROSITE-ProRule" id="PRU00723"/>
    </source>
</evidence>
<dbReference type="AlphaFoldDB" id="A0A803L9N2"/>
<reference evidence="8" key="2">
    <citation type="submission" date="2021-03" db="UniProtKB">
        <authorList>
            <consortium name="EnsemblPlants"/>
        </authorList>
    </citation>
    <scope>IDENTIFICATION</scope>
</reference>
<feature type="zinc finger region" description="C3H1-type" evidence="5">
    <location>
        <begin position="333"/>
        <end position="361"/>
    </location>
</feature>
<dbReference type="GO" id="GO:0003677">
    <property type="term" value="F:DNA binding"/>
    <property type="evidence" value="ECO:0007669"/>
    <property type="project" value="UniProtKB-KW"/>
</dbReference>
<sequence>MEMYGRNQGSKVDPPAEWGETGLEESMWRLGLSGRETYPERPGVSDCVYYMRTGFCGFGTRCRYNHPRDRAAAVAAARLVGGEYPERPGEPICQYYLKTGTCKFGTTCKFNHPRNAGGSLTNAPLNIHGYPLRPGEKECSYYLKTGQCKFGITCKFHHPQPAGMSMPAAAPPFYPTVQPPSVPIPEPAAGSSPSYRVARPPLVPGSYVPGSYGPVLLSPGVVPMPGWGSYSGPVSPVLSPGGQPAAGGASVYGVTTLSPSTPGLAGSYAPLPSSAGKSVTEHKFPERPGEPECQYYLKTGSCKFGASCRYHHPPDRGASAAACFLGPLGLPLRPGTQPCTFYMQNGYCKFGPTCKFDHPVGMMKYSPSASSLAETPIAPYLSGPPLVTLPLSPSSTELLPEHALGSQRDLQSNRTLSSGSSSVGLTSSNVQQSGQGPALLSSSRSIGEDDEVRHSS</sequence>
<evidence type="ECO:0000256" key="4">
    <source>
        <dbReference type="ARBA" id="ARBA00023125"/>
    </source>
</evidence>
<feature type="region of interest" description="Disordered" evidence="6">
    <location>
        <begin position="403"/>
        <end position="456"/>
    </location>
</feature>
<dbReference type="Gene3D" id="2.30.30.1190">
    <property type="match status" value="1"/>
</dbReference>
<dbReference type="OrthoDB" id="411372at2759"/>
<dbReference type="SUPFAM" id="SSF90229">
    <property type="entry name" value="CCCH zinc finger"/>
    <property type="match status" value="5"/>
</dbReference>
<dbReference type="EnsemblPlants" id="AUR62008571-RA">
    <property type="protein sequence ID" value="AUR62008571-RA:cds"/>
    <property type="gene ID" value="AUR62008571"/>
</dbReference>
<dbReference type="OMA" id="PPSANCN"/>
<name>A0A803L9N2_CHEQI</name>
<dbReference type="PROSITE" id="PS50103">
    <property type="entry name" value="ZF_C3H1"/>
    <property type="match status" value="5"/>
</dbReference>
<dbReference type="InterPro" id="IPR036855">
    <property type="entry name" value="Znf_CCCH_sf"/>
</dbReference>
<keyword evidence="9" id="KW-1185">Reference proteome</keyword>
<dbReference type="InterPro" id="IPR000571">
    <property type="entry name" value="Znf_CCCH"/>
</dbReference>
<dbReference type="Gramene" id="AUR62008571-RA">
    <property type="protein sequence ID" value="AUR62008571-RA:cds"/>
    <property type="gene ID" value="AUR62008571"/>
</dbReference>
<dbReference type="SMART" id="SM00356">
    <property type="entry name" value="ZnF_C3H1"/>
    <property type="match status" value="5"/>
</dbReference>
<dbReference type="Gene3D" id="4.10.1000.10">
    <property type="entry name" value="Zinc finger, CCCH-type"/>
    <property type="match status" value="2"/>
</dbReference>
<feature type="domain" description="C3H1-type" evidence="7">
    <location>
        <begin position="133"/>
        <end position="161"/>
    </location>
</feature>
<keyword evidence="4" id="KW-0238">DNA-binding</keyword>
<dbReference type="InterPro" id="IPR050974">
    <property type="entry name" value="Plant_ZF_CCCH"/>
</dbReference>
<evidence type="ECO:0000256" key="6">
    <source>
        <dbReference type="SAM" id="MobiDB-lite"/>
    </source>
</evidence>
<evidence type="ECO:0000259" key="7">
    <source>
        <dbReference type="PROSITE" id="PS50103"/>
    </source>
</evidence>
<evidence type="ECO:0000313" key="9">
    <source>
        <dbReference type="Proteomes" id="UP000596660"/>
    </source>
</evidence>
<evidence type="ECO:0000256" key="2">
    <source>
        <dbReference type="ARBA" id="ARBA00022771"/>
    </source>
</evidence>
<feature type="domain" description="C3H1-type" evidence="7">
    <location>
        <begin position="287"/>
        <end position="315"/>
    </location>
</feature>
<feature type="zinc finger region" description="C3H1-type" evidence="5">
    <location>
        <begin position="133"/>
        <end position="161"/>
    </location>
</feature>
<gene>
    <name evidence="8" type="primary">LOC110727821</name>
</gene>
<keyword evidence="2 5" id="KW-0863">Zinc-finger</keyword>
<protein>
    <recommendedName>
        <fullName evidence="7">C3H1-type domain-containing protein</fullName>
    </recommendedName>
</protein>
<feature type="zinc finger region" description="C3H1-type" evidence="5">
    <location>
        <begin position="287"/>
        <end position="315"/>
    </location>
</feature>
<keyword evidence="3 5" id="KW-0862">Zinc</keyword>
<dbReference type="GO" id="GO:0003729">
    <property type="term" value="F:mRNA binding"/>
    <property type="evidence" value="ECO:0007669"/>
    <property type="project" value="UniProtKB-ARBA"/>
</dbReference>